<sequence>MRIAIVGSGVSGLGATWLLKEYSGHEVNIYEKGDYPGGHTHTVKFGRLGKKSCDVDTDSSPNISASDSANEKAKGDKPKSTDEGFNPRLYRMVFDVLRFNVFAKDLLRAEETVGKMSIGEYLEREGYGDGFKEDYLLPMTAAIWSTAADQAALDFPALTLIRFFHNHHLLQLTGKPKWLTVQGGAKKYVDAILSKVPKENLHLNTEITAVRSLPNGVELTEAGGAKHIYDHVILATHSDTTLAMLRAGGEATMQEEKALGSWSWSKNEAVLHWDERLMPTRRRAYSAWNYLTSTSGASAPKQGAKSTSPSSSVDTVSLTYDMNILQHLPESKHGPVLVTLNPPFPPDPLKTLGRWTYTHPMMTAESVSSQPLLPSIQNRRHISYAGAWTKYGFHEDGFTSAMRLVTAPPFSVKPPFPFMPAHRAVEKKDMVEETLSAVLGSMQMVLLNAEPVWQGVAPGAGRERGGEAAGVLGGK</sequence>
<proteinExistence type="predicted"/>
<organism evidence="3 4">
    <name type="scientific">Saitozyma podzolica</name>
    <dbReference type="NCBI Taxonomy" id="1890683"/>
    <lineage>
        <taxon>Eukaryota</taxon>
        <taxon>Fungi</taxon>
        <taxon>Dikarya</taxon>
        <taxon>Basidiomycota</taxon>
        <taxon>Agaricomycotina</taxon>
        <taxon>Tremellomycetes</taxon>
        <taxon>Tremellales</taxon>
        <taxon>Trimorphomycetaceae</taxon>
        <taxon>Saitozyma</taxon>
    </lineage>
</organism>
<dbReference type="Gene3D" id="3.50.50.60">
    <property type="entry name" value="FAD/NAD(P)-binding domain"/>
    <property type="match status" value="2"/>
</dbReference>
<feature type="compositionally biased region" description="Basic and acidic residues" evidence="1">
    <location>
        <begin position="69"/>
        <end position="82"/>
    </location>
</feature>
<evidence type="ECO:0000313" key="3">
    <source>
        <dbReference type="EMBL" id="RSH88935.1"/>
    </source>
</evidence>
<dbReference type="Pfam" id="PF01593">
    <property type="entry name" value="Amino_oxidase"/>
    <property type="match status" value="1"/>
</dbReference>
<dbReference type="AlphaFoldDB" id="A0A427YCR7"/>
<dbReference type="InterPro" id="IPR036188">
    <property type="entry name" value="FAD/NAD-bd_sf"/>
</dbReference>
<name>A0A427YCR7_9TREE</name>
<dbReference type="InterPro" id="IPR050464">
    <property type="entry name" value="Zeta_carotene_desat/Oxidored"/>
</dbReference>
<dbReference type="Proteomes" id="UP000279259">
    <property type="component" value="Unassembled WGS sequence"/>
</dbReference>
<protein>
    <recommendedName>
        <fullName evidence="2">Amine oxidase domain-containing protein</fullName>
    </recommendedName>
</protein>
<feature type="region of interest" description="Disordered" evidence="1">
    <location>
        <begin position="53"/>
        <end position="82"/>
    </location>
</feature>
<dbReference type="PANTHER" id="PTHR42923:SF17">
    <property type="entry name" value="AMINE OXIDASE DOMAIN-CONTAINING PROTEIN"/>
    <property type="match status" value="1"/>
</dbReference>
<evidence type="ECO:0000259" key="2">
    <source>
        <dbReference type="Pfam" id="PF01593"/>
    </source>
</evidence>
<dbReference type="Gene3D" id="3.90.660.10">
    <property type="match status" value="1"/>
</dbReference>
<dbReference type="Pfam" id="PF13450">
    <property type="entry name" value="NAD_binding_8"/>
    <property type="match status" value="1"/>
</dbReference>
<dbReference type="GO" id="GO:0016491">
    <property type="term" value="F:oxidoreductase activity"/>
    <property type="evidence" value="ECO:0007669"/>
    <property type="project" value="InterPro"/>
</dbReference>
<accession>A0A427YCR7</accession>
<evidence type="ECO:0000256" key="1">
    <source>
        <dbReference type="SAM" id="MobiDB-lite"/>
    </source>
</evidence>
<evidence type="ECO:0000313" key="4">
    <source>
        <dbReference type="Proteomes" id="UP000279259"/>
    </source>
</evidence>
<feature type="domain" description="Amine oxidase" evidence="2">
    <location>
        <begin position="164"/>
        <end position="403"/>
    </location>
</feature>
<dbReference type="Gene3D" id="1.10.405.10">
    <property type="entry name" value="Guanine Nucleotide Dissociation Inhibitor, domain 1"/>
    <property type="match status" value="1"/>
</dbReference>
<keyword evidence="4" id="KW-1185">Reference proteome</keyword>
<reference evidence="3 4" key="1">
    <citation type="submission" date="2018-11" db="EMBL/GenBank/DDBJ databases">
        <title>Genome sequence of Saitozyma podzolica DSM 27192.</title>
        <authorList>
            <person name="Aliyu H."/>
            <person name="Gorte O."/>
            <person name="Ochsenreither K."/>
        </authorList>
    </citation>
    <scope>NUCLEOTIDE SEQUENCE [LARGE SCALE GENOMIC DNA]</scope>
    <source>
        <strain evidence="3 4">DSM 27192</strain>
    </source>
</reference>
<feature type="compositionally biased region" description="Polar residues" evidence="1">
    <location>
        <begin position="58"/>
        <end position="68"/>
    </location>
</feature>
<comment type="caution">
    <text evidence="3">The sequence shown here is derived from an EMBL/GenBank/DDBJ whole genome shotgun (WGS) entry which is preliminary data.</text>
</comment>
<dbReference type="OrthoDB" id="5977668at2759"/>
<dbReference type="SUPFAM" id="SSF51905">
    <property type="entry name" value="FAD/NAD(P)-binding domain"/>
    <property type="match status" value="1"/>
</dbReference>
<dbReference type="EMBL" id="RSCD01000015">
    <property type="protein sequence ID" value="RSH88935.1"/>
    <property type="molecule type" value="Genomic_DNA"/>
</dbReference>
<dbReference type="STRING" id="1890683.A0A427YCR7"/>
<dbReference type="InterPro" id="IPR002937">
    <property type="entry name" value="Amino_oxidase"/>
</dbReference>
<dbReference type="PANTHER" id="PTHR42923">
    <property type="entry name" value="PROTOPORPHYRINOGEN OXIDASE"/>
    <property type="match status" value="1"/>
</dbReference>
<gene>
    <name evidence="3" type="ORF">EHS25_002597</name>
</gene>